<dbReference type="SUPFAM" id="SSF47336">
    <property type="entry name" value="ACP-like"/>
    <property type="match status" value="1"/>
</dbReference>
<keyword evidence="8" id="KW-1185">Reference proteome</keyword>
<evidence type="ECO:0000256" key="4">
    <source>
        <dbReference type="ARBA" id="ARBA00022832"/>
    </source>
</evidence>
<gene>
    <name evidence="7" type="ORF">SCF082_LOCUS49299</name>
</gene>
<evidence type="ECO:0000256" key="6">
    <source>
        <dbReference type="ARBA" id="ARBA00023160"/>
    </source>
</evidence>
<keyword evidence="5" id="KW-0443">Lipid metabolism</keyword>
<sequence length="140" mass="15662">MAAMAGLVRTCLSRSLRQGAFSRLSGFGASAPSWQYRCFSAAPRQERVIAAVERYMKARKDDLLRDSDSGAENREESLKALDKTVSVETRWEELKFDDIDKVEVLLEVEDEFSHVIPDADADSINSVQEILSYLDKAGVN</sequence>
<comment type="caution">
    <text evidence="7">The sequence shown here is derived from an EMBL/GenBank/DDBJ whole genome shotgun (WGS) entry which is preliminary data.</text>
</comment>
<keyword evidence="1" id="KW-0596">Phosphopantetheine</keyword>
<name>A0ABP0S0A8_9DINO</name>
<dbReference type="PANTHER" id="PTHR20863">
    <property type="entry name" value="ACYL CARRIER PROTEIN"/>
    <property type="match status" value="1"/>
</dbReference>
<evidence type="ECO:0000256" key="1">
    <source>
        <dbReference type="ARBA" id="ARBA00022450"/>
    </source>
</evidence>
<keyword evidence="6" id="KW-0275">Fatty acid biosynthesis</keyword>
<keyword evidence="2" id="KW-0444">Lipid biosynthesis</keyword>
<reference evidence="7 8" key="1">
    <citation type="submission" date="2024-02" db="EMBL/GenBank/DDBJ databases">
        <authorList>
            <person name="Chen Y."/>
            <person name="Shah S."/>
            <person name="Dougan E. K."/>
            <person name="Thang M."/>
            <person name="Chan C."/>
        </authorList>
    </citation>
    <scope>NUCLEOTIDE SEQUENCE [LARGE SCALE GENOMIC DNA]</scope>
</reference>
<evidence type="ECO:0000256" key="2">
    <source>
        <dbReference type="ARBA" id="ARBA00022516"/>
    </source>
</evidence>
<dbReference type="EMBL" id="CAXAMM010042618">
    <property type="protein sequence ID" value="CAK9105778.1"/>
    <property type="molecule type" value="Genomic_DNA"/>
</dbReference>
<dbReference type="Proteomes" id="UP001642464">
    <property type="component" value="Unassembled WGS sequence"/>
</dbReference>
<keyword evidence="4" id="KW-0276">Fatty acid metabolism</keyword>
<dbReference type="InterPro" id="IPR036736">
    <property type="entry name" value="ACP-like_sf"/>
</dbReference>
<keyword evidence="3" id="KW-0597">Phosphoprotein</keyword>
<dbReference type="InterPro" id="IPR003231">
    <property type="entry name" value="ACP"/>
</dbReference>
<evidence type="ECO:0000313" key="8">
    <source>
        <dbReference type="Proteomes" id="UP001642464"/>
    </source>
</evidence>
<dbReference type="Gene3D" id="1.10.1200.10">
    <property type="entry name" value="ACP-like"/>
    <property type="match status" value="1"/>
</dbReference>
<evidence type="ECO:0000256" key="5">
    <source>
        <dbReference type="ARBA" id="ARBA00023098"/>
    </source>
</evidence>
<evidence type="ECO:0000256" key="3">
    <source>
        <dbReference type="ARBA" id="ARBA00022553"/>
    </source>
</evidence>
<evidence type="ECO:0000313" key="7">
    <source>
        <dbReference type="EMBL" id="CAK9105778.1"/>
    </source>
</evidence>
<accession>A0ABP0S0A8</accession>
<organism evidence="7 8">
    <name type="scientific">Durusdinium trenchii</name>
    <dbReference type="NCBI Taxonomy" id="1381693"/>
    <lineage>
        <taxon>Eukaryota</taxon>
        <taxon>Sar</taxon>
        <taxon>Alveolata</taxon>
        <taxon>Dinophyceae</taxon>
        <taxon>Suessiales</taxon>
        <taxon>Symbiodiniaceae</taxon>
        <taxon>Durusdinium</taxon>
    </lineage>
</organism>
<dbReference type="PANTHER" id="PTHR20863:SF28">
    <property type="entry name" value="ACYL CARRIER PROTEIN, MITOCHONDRIAL"/>
    <property type="match status" value="1"/>
</dbReference>
<protein>
    <submittedName>
        <fullName evidence="7">Mitochondrial (ACP) (NADH-ubiquinone oxidoreductase subunit AB1)</fullName>
    </submittedName>
</protein>
<proteinExistence type="predicted"/>